<keyword evidence="6" id="KW-1133">Transmembrane helix</keyword>
<dbReference type="EMBL" id="SIDB01000010">
    <property type="protein sequence ID" value="KAI3427278.1"/>
    <property type="molecule type" value="Genomic_DNA"/>
</dbReference>
<reference evidence="7" key="1">
    <citation type="journal article" date="2019" name="Plant J.">
        <title>Chlorella vulgaris genome assembly and annotation reveals the molecular basis for metabolic acclimation to high light conditions.</title>
        <authorList>
            <person name="Cecchin M."/>
            <person name="Marcolungo L."/>
            <person name="Rossato M."/>
            <person name="Girolomoni L."/>
            <person name="Cosentino E."/>
            <person name="Cuine S."/>
            <person name="Li-Beisson Y."/>
            <person name="Delledonne M."/>
            <person name="Ballottari M."/>
        </authorList>
    </citation>
    <scope>NUCLEOTIDE SEQUENCE</scope>
    <source>
        <strain evidence="7">211/11P</strain>
    </source>
</reference>
<protein>
    <recommendedName>
        <fullName evidence="1">peptidyl-tRNA hydrolase</fullName>
        <ecNumber evidence="1">3.1.1.29</ecNumber>
    </recommendedName>
</protein>
<keyword evidence="8" id="KW-1185">Reference proteome</keyword>
<evidence type="ECO:0000313" key="7">
    <source>
        <dbReference type="EMBL" id="KAI3427278.1"/>
    </source>
</evidence>
<keyword evidence="6" id="KW-0812">Transmembrane</keyword>
<dbReference type="AlphaFoldDB" id="A0A9D4YUR4"/>
<keyword evidence="6" id="KW-0472">Membrane</keyword>
<proteinExistence type="inferred from homology"/>
<evidence type="ECO:0000256" key="6">
    <source>
        <dbReference type="SAM" id="Phobius"/>
    </source>
</evidence>
<dbReference type="EC" id="3.1.1.29" evidence="1"/>
<dbReference type="OrthoDB" id="513727at2759"/>
<gene>
    <name evidence="7" type="ORF">D9Q98_007210</name>
</gene>
<accession>A0A9D4YUR4</accession>
<dbReference type="Pfam" id="PF01981">
    <property type="entry name" value="PTH2"/>
    <property type="match status" value="1"/>
</dbReference>
<evidence type="ECO:0000256" key="3">
    <source>
        <dbReference type="ARBA" id="ARBA00038050"/>
    </source>
</evidence>
<evidence type="ECO:0000256" key="1">
    <source>
        <dbReference type="ARBA" id="ARBA00013260"/>
    </source>
</evidence>
<feature type="compositionally biased region" description="Polar residues" evidence="5">
    <location>
        <begin position="51"/>
        <end position="72"/>
    </location>
</feature>
<comment type="caution">
    <text evidence="7">The sequence shown here is derived from an EMBL/GenBank/DDBJ whole genome shotgun (WGS) entry which is preliminary data.</text>
</comment>
<comment type="similarity">
    <text evidence="3">Belongs to the PTH2 family.</text>
</comment>
<dbReference type="PANTHER" id="PTHR12649">
    <property type="entry name" value="PEPTIDYL-TRNA HYDROLASE 2"/>
    <property type="match status" value="1"/>
</dbReference>
<reference evidence="7" key="2">
    <citation type="submission" date="2020-11" db="EMBL/GenBank/DDBJ databases">
        <authorList>
            <person name="Cecchin M."/>
            <person name="Marcolungo L."/>
            <person name="Rossato M."/>
            <person name="Girolomoni L."/>
            <person name="Cosentino E."/>
            <person name="Cuine S."/>
            <person name="Li-Beisson Y."/>
            <person name="Delledonne M."/>
            <person name="Ballottari M."/>
        </authorList>
    </citation>
    <scope>NUCLEOTIDE SEQUENCE</scope>
    <source>
        <strain evidence="7">211/11P</strain>
        <tissue evidence="7">Whole cell</tissue>
    </source>
</reference>
<evidence type="ECO:0000256" key="4">
    <source>
        <dbReference type="ARBA" id="ARBA00048707"/>
    </source>
</evidence>
<dbReference type="InterPro" id="IPR023476">
    <property type="entry name" value="Pep_tRNA_hydro_II_dom_sf"/>
</dbReference>
<dbReference type="GO" id="GO:0005829">
    <property type="term" value="C:cytosol"/>
    <property type="evidence" value="ECO:0007669"/>
    <property type="project" value="TreeGrafter"/>
</dbReference>
<dbReference type="Proteomes" id="UP001055712">
    <property type="component" value="Unassembled WGS sequence"/>
</dbReference>
<organism evidence="7 8">
    <name type="scientific">Chlorella vulgaris</name>
    <name type="common">Green alga</name>
    <dbReference type="NCBI Taxonomy" id="3077"/>
    <lineage>
        <taxon>Eukaryota</taxon>
        <taxon>Viridiplantae</taxon>
        <taxon>Chlorophyta</taxon>
        <taxon>core chlorophytes</taxon>
        <taxon>Trebouxiophyceae</taxon>
        <taxon>Chlorellales</taxon>
        <taxon>Chlorellaceae</taxon>
        <taxon>Chlorella clade</taxon>
        <taxon>Chlorella</taxon>
    </lineage>
</organism>
<dbReference type="GO" id="GO:0004045">
    <property type="term" value="F:peptidyl-tRNA hydrolase activity"/>
    <property type="evidence" value="ECO:0007669"/>
    <property type="project" value="UniProtKB-EC"/>
</dbReference>
<sequence>MYAVTVPEPGYSKATLLVAIGSSAVAGLALGYAVAKRELAAAGKANKASRVPSNMTGGTTWRSGGSENSTPAATPRSRSRQDLGAGLKLVLLVRTDIPLSQSEVAEHAARAVLGSFKKLYKRRDVNLRPWEESGHRIKVLGVDSQNDMLLQQAAARALTIPTHTFAADRVNKPRTVMAIGPAPEEQLAHITGHLRELIR</sequence>
<feature type="region of interest" description="Disordered" evidence="5">
    <location>
        <begin position="45"/>
        <end position="80"/>
    </location>
</feature>
<dbReference type="PANTHER" id="PTHR12649:SF11">
    <property type="entry name" value="PEPTIDYL-TRNA HYDROLASE 2, MITOCHONDRIAL"/>
    <property type="match status" value="1"/>
</dbReference>
<name>A0A9D4YUR4_CHLVU</name>
<keyword evidence="2" id="KW-0378">Hydrolase</keyword>
<dbReference type="SUPFAM" id="SSF102462">
    <property type="entry name" value="Peptidyl-tRNA hydrolase II"/>
    <property type="match status" value="1"/>
</dbReference>
<evidence type="ECO:0000313" key="8">
    <source>
        <dbReference type="Proteomes" id="UP001055712"/>
    </source>
</evidence>
<evidence type="ECO:0000256" key="2">
    <source>
        <dbReference type="ARBA" id="ARBA00022801"/>
    </source>
</evidence>
<dbReference type="InterPro" id="IPR002833">
    <property type="entry name" value="PTH2"/>
</dbReference>
<feature type="transmembrane region" description="Helical" evidence="6">
    <location>
        <begin position="14"/>
        <end position="35"/>
    </location>
</feature>
<dbReference type="Gene3D" id="3.40.1490.10">
    <property type="entry name" value="Bit1"/>
    <property type="match status" value="1"/>
</dbReference>
<comment type="catalytic activity">
    <reaction evidence="4">
        <text>an N-acyl-L-alpha-aminoacyl-tRNA + H2O = an N-acyl-L-amino acid + a tRNA + H(+)</text>
        <dbReference type="Rhea" id="RHEA:54448"/>
        <dbReference type="Rhea" id="RHEA-COMP:10123"/>
        <dbReference type="Rhea" id="RHEA-COMP:13883"/>
        <dbReference type="ChEBI" id="CHEBI:15377"/>
        <dbReference type="ChEBI" id="CHEBI:15378"/>
        <dbReference type="ChEBI" id="CHEBI:59874"/>
        <dbReference type="ChEBI" id="CHEBI:78442"/>
        <dbReference type="ChEBI" id="CHEBI:138191"/>
        <dbReference type="EC" id="3.1.1.29"/>
    </reaction>
</comment>
<evidence type="ECO:0000256" key="5">
    <source>
        <dbReference type="SAM" id="MobiDB-lite"/>
    </source>
</evidence>